<keyword evidence="9" id="KW-1185">Reference proteome</keyword>
<keyword evidence="6" id="KW-0813">Transport</keyword>
<evidence type="ECO:0000256" key="1">
    <source>
        <dbReference type="ARBA" id="ARBA00004141"/>
    </source>
</evidence>
<keyword evidence="5" id="KW-0046">Antibiotic resistance</keyword>
<organism evidence="8 9">
    <name type="scientific">Saccharothrix mutabilis subsp. mutabilis</name>
    <dbReference type="NCBI Taxonomy" id="66855"/>
    <lineage>
        <taxon>Bacteria</taxon>
        <taxon>Bacillati</taxon>
        <taxon>Actinomycetota</taxon>
        <taxon>Actinomycetes</taxon>
        <taxon>Pseudonocardiales</taxon>
        <taxon>Pseudonocardiaceae</taxon>
        <taxon>Saccharothrix</taxon>
    </lineage>
</organism>
<feature type="transmembrane region" description="Helical" evidence="6">
    <location>
        <begin position="71"/>
        <end position="92"/>
    </location>
</feature>
<evidence type="ECO:0000256" key="5">
    <source>
        <dbReference type="ARBA" id="ARBA00023251"/>
    </source>
</evidence>
<dbReference type="InterPro" id="IPR051784">
    <property type="entry name" value="Nod_factor_ABC_transporter"/>
</dbReference>
<feature type="transmembrane region" description="Helical" evidence="6">
    <location>
        <begin position="32"/>
        <end position="51"/>
    </location>
</feature>
<protein>
    <recommendedName>
        <fullName evidence="6">Transport permease protein</fullName>
    </recommendedName>
</protein>
<dbReference type="InterPro" id="IPR047817">
    <property type="entry name" value="ABC2_TM_bact-type"/>
</dbReference>
<proteinExistence type="inferred from homology"/>
<evidence type="ECO:0000256" key="6">
    <source>
        <dbReference type="RuleBase" id="RU361157"/>
    </source>
</evidence>
<evidence type="ECO:0000259" key="7">
    <source>
        <dbReference type="PROSITE" id="PS51012"/>
    </source>
</evidence>
<dbReference type="Pfam" id="PF01061">
    <property type="entry name" value="ABC2_membrane"/>
    <property type="match status" value="1"/>
</dbReference>
<feature type="transmembrane region" description="Helical" evidence="6">
    <location>
        <begin position="113"/>
        <end position="136"/>
    </location>
</feature>
<dbReference type="InterPro" id="IPR013525">
    <property type="entry name" value="ABC2_TM"/>
</dbReference>
<feature type="transmembrane region" description="Helical" evidence="6">
    <location>
        <begin position="182"/>
        <end position="201"/>
    </location>
</feature>
<dbReference type="PROSITE" id="PS51012">
    <property type="entry name" value="ABC_TM2"/>
    <property type="match status" value="1"/>
</dbReference>
<name>A0ABN0TZM2_9PSEU</name>
<keyword evidence="4 6" id="KW-0472">Membrane</keyword>
<keyword evidence="2 6" id="KW-0812">Transmembrane</keyword>
<gene>
    <name evidence="8" type="ORF">GCM10010492_36410</name>
</gene>
<dbReference type="InterPro" id="IPR000412">
    <property type="entry name" value="ABC_2_transport"/>
</dbReference>
<sequence length="266" mass="27518">MGRHCRRGAGVVTQVRVLTGRSLRTAFADPRLVFFGLLQPVVMLLLFSQVFDAVGALPALHAYDGYVNYLLPATLVNIALTTAVGTGVGALGEIYSGFAARLRALPVHPLSPLVARTLAAATRLSAQLLVATLAAVPLLGFRPAGVTGLVAALAVTVVLGWAASWLFLALATGQGKPETLQAVSFVVMFPLMFGSSAYLPVEAMPAWLRVFSTANPVTYAVDAARALALGRPAAGPVAAALGTAALMAVVGGYAAARNVRRSRGQQ</sequence>
<evidence type="ECO:0000256" key="4">
    <source>
        <dbReference type="ARBA" id="ARBA00023136"/>
    </source>
</evidence>
<keyword evidence="3 6" id="KW-1133">Transmembrane helix</keyword>
<feature type="domain" description="ABC transmembrane type-2" evidence="7">
    <location>
        <begin position="31"/>
        <end position="262"/>
    </location>
</feature>
<evidence type="ECO:0000313" key="8">
    <source>
        <dbReference type="EMBL" id="GAA0234248.1"/>
    </source>
</evidence>
<evidence type="ECO:0000256" key="2">
    <source>
        <dbReference type="ARBA" id="ARBA00022692"/>
    </source>
</evidence>
<evidence type="ECO:0000313" key="9">
    <source>
        <dbReference type="Proteomes" id="UP001500416"/>
    </source>
</evidence>
<feature type="transmembrane region" description="Helical" evidence="6">
    <location>
        <begin position="237"/>
        <end position="256"/>
    </location>
</feature>
<dbReference type="RefSeq" id="WP_343935028.1">
    <property type="nucleotide sequence ID" value="NZ_BAAABU010000007.1"/>
</dbReference>
<dbReference type="Proteomes" id="UP001500416">
    <property type="component" value="Unassembled WGS sequence"/>
</dbReference>
<dbReference type="EMBL" id="BAAABU010000007">
    <property type="protein sequence ID" value="GAA0234248.1"/>
    <property type="molecule type" value="Genomic_DNA"/>
</dbReference>
<feature type="transmembrane region" description="Helical" evidence="6">
    <location>
        <begin position="148"/>
        <end position="170"/>
    </location>
</feature>
<comment type="subcellular location">
    <subcellularLocation>
        <location evidence="6">Cell membrane</location>
        <topology evidence="6">Multi-pass membrane protein</topology>
    </subcellularLocation>
    <subcellularLocation>
        <location evidence="1">Membrane</location>
        <topology evidence="1">Multi-pass membrane protein</topology>
    </subcellularLocation>
</comment>
<accession>A0ABN0TZM2</accession>
<comment type="similarity">
    <text evidence="6">Belongs to the ABC-2 integral membrane protein family.</text>
</comment>
<dbReference type="PANTHER" id="PTHR43229">
    <property type="entry name" value="NODULATION PROTEIN J"/>
    <property type="match status" value="1"/>
</dbReference>
<comment type="caution">
    <text evidence="8">The sequence shown here is derived from an EMBL/GenBank/DDBJ whole genome shotgun (WGS) entry which is preliminary data.</text>
</comment>
<dbReference type="PANTHER" id="PTHR43229:SF2">
    <property type="entry name" value="NODULATION PROTEIN J"/>
    <property type="match status" value="1"/>
</dbReference>
<reference evidence="8 9" key="1">
    <citation type="journal article" date="2019" name="Int. J. Syst. Evol. Microbiol.">
        <title>The Global Catalogue of Microorganisms (GCM) 10K type strain sequencing project: providing services to taxonomists for standard genome sequencing and annotation.</title>
        <authorList>
            <consortium name="The Broad Institute Genomics Platform"/>
            <consortium name="The Broad Institute Genome Sequencing Center for Infectious Disease"/>
            <person name="Wu L."/>
            <person name="Ma J."/>
        </authorList>
    </citation>
    <scope>NUCLEOTIDE SEQUENCE [LARGE SCALE GENOMIC DNA]</scope>
    <source>
        <strain evidence="8 9">JCM 3380</strain>
    </source>
</reference>
<dbReference type="PIRSF" id="PIRSF006648">
    <property type="entry name" value="DrrB"/>
    <property type="match status" value="1"/>
</dbReference>
<keyword evidence="6" id="KW-1003">Cell membrane</keyword>
<evidence type="ECO:0000256" key="3">
    <source>
        <dbReference type="ARBA" id="ARBA00022989"/>
    </source>
</evidence>